<accession>A0A6C0R1L9</accession>
<organism evidence="1 2">
    <name type="scientific">Alteromonas phage vB_AmeM_PT11-V22</name>
    <dbReference type="NCBI Taxonomy" id="2704031"/>
    <lineage>
        <taxon>Viruses</taxon>
        <taxon>Duplodnaviria</taxon>
        <taxon>Heunggongvirae</taxon>
        <taxon>Uroviricota</taxon>
        <taxon>Caudoviricetes</taxon>
        <taxon>Myoalterovirus</taxon>
        <taxon>Myoalterovirus PT11V22</taxon>
    </lineage>
</organism>
<evidence type="ECO:0000313" key="1">
    <source>
        <dbReference type="EMBL" id="QHZ59766.1"/>
    </source>
</evidence>
<name>A0A6C0R1L9_9CAUD</name>
<protein>
    <submittedName>
        <fullName evidence="1">Uncharacterized protein</fullName>
    </submittedName>
</protein>
<reference evidence="1 2" key="1">
    <citation type="submission" date="2019-12" db="EMBL/GenBank/DDBJ databases">
        <title>Alteromonas phage V22 represents a new genus of marine bacteriophages that requires a novel tail fiber chaperone for host recognition.</title>
        <authorList>
            <person name="Gonzalez-Serrano R."/>
            <person name="Dunne M."/>
            <person name="Rosselli R."/>
            <person name="Martin-Cuadrado A.-B."/>
            <person name="Grosboillot V."/>
            <person name="Zinsli L."/>
            <person name="Roda-Garcia J.J."/>
            <person name="Loessner M.J."/>
            <person name="Rodriguez-Valera F."/>
        </authorList>
    </citation>
    <scope>NUCLEOTIDE SEQUENCE [LARGE SCALE GENOMIC DNA]</scope>
</reference>
<dbReference type="EMBL" id="MN877442">
    <property type="protein sequence ID" value="QHZ59766.1"/>
    <property type="molecule type" value="Genomic_DNA"/>
</dbReference>
<proteinExistence type="predicted"/>
<dbReference type="Proteomes" id="UP000479357">
    <property type="component" value="Segment"/>
</dbReference>
<dbReference type="GeneID" id="55626509"/>
<evidence type="ECO:0000313" key="2">
    <source>
        <dbReference type="Proteomes" id="UP000479357"/>
    </source>
</evidence>
<dbReference type="KEGG" id="vg:55626509"/>
<dbReference type="RefSeq" id="YP_009855769.1">
    <property type="nucleotide sequence ID" value="NC_048847.1"/>
</dbReference>
<sequence>MKNGKYRLKDDNGVEIEVENYVASFTKVGGLLFWHVGEKITVDHLDENSWERIPDESPTFKKGDRVKRKDGTNFSNGGYVVTVDDVTDESRIWLKETATVIDHQSLELVQISSEQPTPTPHKYADVIKAWADGYEVQSFNCGKWNDVNYPTFNPDLEWRIKPDNPNQDRILEIENTITELQNELEELKRS</sequence>
<keyword evidence="2" id="KW-1185">Reference proteome</keyword>